<dbReference type="EMBL" id="MFFB01000012">
    <property type="protein sequence ID" value="OGE94640.1"/>
    <property type="molecule type" value="Genomic_DNA"/>
</dbReference>
<protein>
    <submittedName>
        <fullName evidence="1">Uncharacterized protein</fullName>
    </submittedName>
</protein>
<dbReference type="AlphaFoldDB" id="A0A1F5PYH9"/>
<proteinExistence type="predicted"/>
<comment type="caution">
    <text evidence="1">The sequence shown here is derived from an EMBL/GenBank/DDBJ whole genome shotgun (WGS) entry which is preliminary data.</text>
</comment>
<reference evidence="1 2" key="1">
    <citation type="journal article" date="2016" name="Nat. Commun.">
        <title>Thousands of microbial genomes shed light on interconnected biogeochemical processes in an aquifer system.</title>
        <authorList>
            <person name="Anantharaman K."/>
            <person name="Brown C.T."/>
            <person name="Hug L.A."/>
            <person name="Sharon I."/>
            <person name="Castelle C.J."/>
            <person name="Probst A.J."/>
            <person name="Thomas B.C."/>
            <person name="Singh A."/>
            <person name="Wilkins M.J."/>
            <person name="Karaoz U."/>
            <person name="Brodie E.L."/>
            <person name="Williams K.H."/>
            <person name="Hubbard S.S."/>
            <person name="Banfield J.F."/>
        </authorList>
    </citation>
    <scope>NUCLEOTIDE SEQUENCE [LARGE SCALE GENOMIC DNA]</scope>
</reference>
<accession>A0A1F5PYH9</accession>
<dbReference type="Proteomes" id="UP000177281">
    <property type="component" value="Unassembled WGS sequence"/>
</dbReference>
<gene>
    <name evidence="1" type="ORF">A3B10_00610</name>
</gene>
<organism evidence="1 2">
    <name type="scientific">Candidatus Doudnabacteria bacterium RIFCSPLOWO2_01_FULL_44_21</name>
    <dbReference type="NCBI Taxonomy" id="1817841"/>
    <lineage>
        <taxon>Bacteria</taxon>
        <taxon>Candidatus Doudnaibacteriota</taxon>
    </lineage>
</organism>
<evidence type="ECO:0000313" key="1">
    <source>
        <dbReference type="EMBL" id="OGE94640.1"/>
    </source>
</evidence>
<sequence length="88" mass="9915">MSHKQDDRVVAVVQKVVEGRHGPYAVASSRLVKGPITFSLGKDVWQERRPPEEGTQVILEDVHKKSAGWRAEQARYYRPSDEGGAEEQ</sequence>
<evidence type="ECO:0000313" key="2">
    <source>
        <dbReference type="Proteomes" id="UP000177281"/>
    </source>
</evidence>
<dbReference type="STRING" id="1817841.A3B10_00610"/>
<name>A0A1F5PYH9_9BACT</name>